<dbReference type="PANTHER" id="PTHR47842:SF2">
    <property type="entry name" value="DUF676 DOMAIN-CONTAINING PROTEIN"/>
    <property type="match status" value="1"/>
</dbReference>
<feature type="region of interest" description="Disordered" evidence="1">
    <location>
        <begin position="414"/>
        <end position="484"/>
    </location>
</feature>
<feature type="region of interest" description="Disordered" evidence="1">
    <location>
        <begin position="352"/>
        <end position="381"/>
    </location>
</feature>
<dbReference type="OrthoDB" id="442243at2759"/>
<organism evidence="2 3">
    <name type="scientific">Oidiodendron maius (strain Zn)</name>
    <dbReference type="NCBI Taxonomy" id="913774"/>
    <lineage>
        <taxon>Eukaryota</taxon>
        <taxon>Fungi</taxon>
        <taxon>Dikarya</taxon>
        <taxon>Ascomycota</taxon>
        <taxon>Pezizomycotina</taxon>
        <taxon>Leotiomycetes</taxon>
        <taxon>Leotiomycetes incertae sedis</taxon>
        <taxon>Myxotrichaceae</taxon>
        <taxon>Oidiodendron</taxon>
    </lineage>
</organism>
<reference evidence="2 3" key="1">
    <citation type="submission" date="2014-04" db="EMBL/GenBank/DDBJ databases">
        <authorList>
            <consortium name="DOE Joint Genome Institute"/>
            <person name="Kuo A."/>
            <person name="Martino E."/>
            <person name="Perotto S."/>
            <person name="Kohler A."/>
            <person name="Nagy L.G."/>
            <person name="Floudas D."/>
            <person name="Copeland A."/>
            <person name="Barry K.W."/>
            <person name="Cichocki N."/>
            <person name="Veneault-Fourrey C."/>
            <person name="LaButti K."/>
            <person name="Lindquist E.A."/>
            <person name="Lipzen A."/>
            <person name="Lundell T."/>
            <person name="Morin E."/>
            <person name="Murat C."/>
            <person name="Sun H."/>
            <person name="Tunlid A."/>
            <person name="Henrissat B."/>
            <person name="Grigoriev I.V."/>
            <person name="Hibbett D.S."/>
            <person name="Martin F."/>
            <person name="Nordberg H.P."/>
            <person name="Cantor M.N."/>
            <person name="Hua S.X."/>
        </authorList>
    </citation>
    <scope>NUCLEOTIDE SEQUENCE [LARGE SCALE GENOMIC DNA]</scope>
    <source>
        <strain evidence="2 3">Zn</strain>
    </source>
</reference>
<evidence type="ECO:0008006" key="4">
    <source>
        <dbReference type="Google" id="ProtNLM"/>
    </source>
</evidence>
<reference evidence="3" key="2">
    <citation type="submission" date="2015-01" db="EMBL/GenBank/DDBJ databases">
        <title>Evolutionary Origins and Diversification of the Mycorrhizal Mutualists.</title>
        <authorList>
            <consortium name="DOE Joint Genome Institute"/>
            <consortium name="Mycorrhizal Genomics Consortium"/>
            <person name="Kohler A."/>
            <person name="Kuo A."/>
            <person name="Nagy L.G."/>
            <person name="Floudas D."/>
            <person name="Copeland A."/>
            <person name="Barry K.W."/>
            <person name="Cichocki N."/>
            <person name="Veneault-Fourrey C."/>
            <person name="LaButti K."/>
            <person name="Lindquist E.A."/>
            <person name="Lipzen A."/>
            <person name="Lundell T."/>
            <person name="Morin E."/>
            <person name="Murat C."/>
            <person name="Riley R."/>
            <person name="Ohm R."/>
            <person name="Sun H."/>
            <person name="Tunlid A."/>
            <person name="Henrissat B."/>
            <person name="Grigoriev I.V."/>
            <person name="Hibbett D.S."/>
            <person name="Martin F."/>
        </authorList>
    </citation>
    <scope>NUCLEOTIDE SEQUENCE [LARGE SCALE GENOMIC DNA]</scope>
    <source>
        <strain evidence="3">Zn</strain>
    </source>
</reference>
<dbReference type="AlphaFoldDB" id="A0A0C3CVP1"/>
<dbReference type="Gene3D" id="3.40.50.1820">
    <property type="entry name" value="alpha/beta hydrolase"/>
    <property type="match status" value="1"/>
</dbReference>
<dbReference type="SUPFAM" id="SSF53474">
    <property type="entry name" value="alpha/beta-Hydrolases"/>
    <property type="match status" value="1"/>
</dbReference>
<sequence>MTGTLLLCFIHGFKGDEETFFQFPGKLQALVAEKEPDLNVRVVVYPKYETRGDLAVCVEIFREWLQGQVTTLEREAGTPTPILNPSVKVVLLAHSAGGLVASDALFSILDHRPVSADPDMSLMFPLIQGLMAFDTPYNGLSRSMFAYGAFSQYQNLSSMWSIGASVGSLVTGGGSAVASSQGPSWKRWQVLASRTGTYGAIVAGGVAAYANRAKIAHIGEGFAWIAGHLNFVGALMKQAQLKIRLERLSRLKGIGVVNIYTSLGENGYWTGGYFVPKRTFCAIPTGAEESQIFREQPNTQASDEIAAHCTMFRPDRNPKYEEMAEASRDMILEWVKDDPRNVLDNYKPTKGQLERSMSDAQQWDDDGNIVGSSDDGNGANKDDWQLQAILNAQDMPEPADSGMSDEDLRKATELSLPVEREGEESIMEARNGDEDTAKSWASKMPRPFSGISMPAMPSMPEVHILGKGERDRADKSEPSRDEAK</sequence>
<proteinExistence type="predicted"/>
<gene>
    <name evidence="2" type="ORF">OIDMADRAFT_173119</name>
</gene>
<feature type="compositionally biased region" description="Basic and acidic residues" evidence="1">
    <location>
        <begin position="464"/>
        <end position="484"/>
    </location>
</feature>
<accession>A0A0C3CVP1</accession>
<evidence type="ECO:0000313" key="3">
    <source>
        <dbReference type="Proteomes" id="UP000054321"/>
    </source>
</evidence>
<dbReference type="PANTHER" id="PTHR47842">
    <property type="entry name" value="EXPRESSED PROTEIN"/>
    <property type="match status" value="1"/>
</dbReference>
<protein>
    <recommendedName>
        <fullName evidence="4">DUF676 domain-containing protein</fullName>
    </recommendedName>
</protein>
<evidence type="ECO:0000313" key="2">
    <source>
        <dbReference type="EMBL" id="KIM93777.1"/>
    </source>
</evidence>
<dbReference type="HOGENOM" id="CLU_020826_0_0_1"/>
<evidence type="ECO:0000256" key="1">
    <source>
        <dbReference type="SAM" id="MobiDB-lite"/>
    </source>
</evidence>
<dbReference type="STRING" id="913774.A0A0C3CVP1"/>
<dbReference type="InterPro" id="IPR029058">
    <property type="entry name" value="AB_hydrolase_fold"/>
</dbReference>
<dbReference type="InParanoid" id="A0A0C3CVP1"/>
<dbReference type="EMBL" id="KN832893">
    <property type="protein sequence ID" value="KIM93777.1"/>
    <property type="molecule type" value="Genomic_DNA"/>
</dbReference>
<keyword evidence="3" id="KW-1185">Reference proteome</keyword>
<name>A0A0C3CVP1_OIDMZ</name>
<dbReference type="Proteomes" id="UP000054321">
    <property type="component" value="Unassembled WGS sequence"/>
</dbReference>